<reference evidence="1 2" key="1">
    <citation type="journal article" date="2016" name="Nat. Commun.">
        <title>Thousands of microbial genomes shed light on interconnected biogeochemical processes in an aquifer system.</title>
        <authorList>
            <person name="Anantharaman K."/>
            <person name="Brown C.T."/>
            <person name="Hug L.A."/>
            <person name="Sharon I."/>
            <person name="Castelle C.J."/>
            <person name="Probst A.J."/>
            <person name="Thomas B.C."/>
            <person name="Singh A."/>
            <person name="Wilkins M.J."/>
            <person name="Karaoz U."/>
            <person name="Brodie E.L."/>
            <person name="Williams K.H."/>
            <person name="Hubbard S.S."/>
            <person name="Banfield J.F."/>
        </authorList>
    </citation>
    <scope>NUCLEOTIDE SEQUENCE [LARGE SCALE GENOMIC DNA]</scope>
</reference>
<organism evidence="1 2">
    <name type="scientific">Candidatus Sungbacteria bacterium RIFCSPHIGHO2_02_FULL_49_12</name>
    <dbReference type="NCBI Taxonomy" id="1802271"/>
    <lineage>
        <taxon>Bacteria</taxon>
        <taxon>Candidatus Sungiibacteriota</taxon>
    </lineage>
</organism>
<evidence type="ECO:0000313" key="2">
    <source>
        <dbReference type="Proteomes" id="UP000177362"/>
    </source>
</evidence>
<protein>
    <submittedName>
        <fullName evidence="1">Uncharacterized protein</fullName>
    </submittedName>
</protein>
<comment type="caution">
    <text evidence="1">The sequence shown here is derived from an EMBL/GenBank/DDBJ whole genome shotgun (WGS) entry which is preliminary data.</text>
</comment>
<name>A0A1G2KQ46_9BACT</name>
<proteinExistence type="predicted"/>
<sequence length="200" mass="22247">MFFLMGLILGVSGCMSAGRLLPISEYHTDIVALWDANSNSLLQSLHDQPGQQSRDLGPKIRKLAATGALTALPGCFDFAVTYLVHRLPFGATRVKIWVNEEEQEYELRLGMLEVPVKVCNGLGFIRYATTIIRQEASLAIRAPWSGLPYPRLGVLKSCAQAEILHNAPWCGKVTGDPSVSYGELYFLAHTTKRAWWHFAR</sequence>
<gene>
    <name evidence="1" type="ORF">A3C11_01070</name>
</gene>
<dbReference type="AlphaFoldDB" id="A0A1G2KQ46"/>
<dbReference type="EMBL" id="MHQJ01000014">
    <property type="protein sequence ID" value="OHA01536.1"/>
    <property type="molecule type" value="Genomic_DNA"/>
</dbReference>
<accession>A0A1G2KQ46</accession>
<dbReference type="Proteomes" id="UP000177362">
    <property type="component" value="Unassembled WGS sequence"/>
</dbReference>
<evidence type="ECO:0000313" key="1">
    <source>
        <dbReference type="EMBL" id="OHA01536.1"/>
    </source>
</evidence>